<protein>
    <recommendedName>
        <fullName evidence="3">HEPN AbiU2-like domain-containing protein</fullName>
    </recommendedName>
</protein>
<dbReference type="AlphaFoldDB" id="B1KFM9"/>
<gene>
    <name evidence="1" type="ordered locus">Swoo_0901</name>
</gene>
<accession>B1KFM9</accession>
<name>B1KFM9_SHEWM</name>
<dbReference type="eggNOG" id="ENOG5033M9Y">
    <property type="taxonomic scope" value="Bacteria"/>
</dbReference>
<proteinExistence type="predicted"/>
<dbReference type="KEGG" id="swd:Swoo_0901"/>
<reference evidence="1 2" key="1">
    <citation type="submission" date="2008-02" db="EMBL/GenBank/DDBJ databases">
        <title>Complete sequence of Shewanella woodyi ATCC 51908.</title>
        <authorList>
            <consortium name="US DOE Joint Genome Institute"/>
            <person name="Copeland A."/>
            <person name="Lucas S."/>
            <person name="Lapidus A."/>
            <person name="Glavina del Rio T."/>
            <person name="Dalin E."/>
            <person name="Tice H."/>
            <person name="Bruce D."/>
            <person name="Goodwin L."/>
            <person name="Pitluck S."/>
            <person name="Sims D."/>
            <person name="Brettin T."/>
            <person name="Detter J.C."/>
            <person name="Han C."/>
            <person name="Kuske C.R."/>
            <person name="Schmutz J."/>
            <person name="Larimer F."/>
            <person name="Land M."/>
            <person name="Hauser L."/>
            <person name="Kyrpides N."/>
            <person name="Lykidis A."/>
            <person name="Zhao J.-S."/>
            <person name="Richardson P."/>
        </authorList>
    </citation>
    <scope>NUCLEOTIDE SEQUENCE [LARGE SCALE GENOMIC DNA]</scope>
    <source>
        <strain evidence="2">ATCC 51908 / MS32</strain>
    </source>
</reference>
<dbReference type="HOGENOM" id="CLU_1554229_0_0_6"/>
<keyword evidence="2" id="KW-1185">Reference proteome</keyword>
<evidence type="ECO:0008006" key="3">
    <source>
        <dbReference type="Google" id="ProtNLM"/>
    </source>
</evidence>
<sequence>MNHNTMTLIGIQQIILDECLRALFYTRKYQTLDKTDFNKTCNACFTKTLIIQWCQIFGSRKEQVHWSKLQLPTGYPKFGQEIILSSNGLSAAEWKSYHNKMTTIRNKFFAHFDLDQLRGNIPCFEPALSVLLAYRQYLIDIIEHSNKQGQMVNRNFFDNDVLIEKIKEELAW</sequence>
<evidence type="ECO:0000313" key="1">
    <source>
        <dbReference type="EMBL" id="ACA85195.1"/>
    </source>
</evidence>
<dbReference type="Proteomes" id="UP000002168">
    <property type="component" value="Chromosome"/>
</dbReference>
<evidence type="ECO:0000313" key="2">
    <source>
        <dbReference type="Proteomes" id="UP000002168"/>
    </source>
</evidence>
<organism evidence="1 2">
    <name type="scientific">Shewanella woodyi (strain ATCC 51908 / MS32)</name>
    <dbReference type="NCBI Taxonomy" id="392500"/>
    <lineage>
        <taxon>Bacteria</taxon>
        <taxon>Pseudomonadati</taxon>
        <taxon>Pseudomonadota</taxon>
        <taxon>Gammaproteobacteria</taxon>
        <taxon>Alteromonadales</taxon>
        <taxon>Shewanellaceae</taxon>
        <taxon>Shewanella</taxon>
    </lineage>
</organism>
<dbReference type="EMBL" id="CP000961">
    <property type="protein sequence ID" value="ACA85195.1"/>
    <property type="molecule type" value="Genomic_DNA"/>
</dbReference>
<dbReference type="RefSeq" id="WP_012323542.1">
    <property type="nucleotide sequence ID" value="NC_010506.1"/>
</dbReference>